<dbReference type="HOGENOM" id="CLU_2039046_0_0_1"/>
<dbReference type="KEGG" id="pfj:MYCFIDRAFT_84397"/>
<evidence type="ECO:0000313" key="2">
    <source>
        <dbReference type="EMBL" id="EME77532.1"/>
    </source>
</evidence>
<dbReference type="RefSeq" id="XP_007931359.1">
    <property type="nucleotide sequence ID" value="XM_007933168.1"/>
</dbReference>
<dbReference type="EMBL" id="KB446564">
    <property type="protein sequence ID" value="EME77532.1"/>
    <property type="molecule type" value="Genomic_DNA"/>
</dbReference>
<evidence type="ECO:0000256" key="1">
    <source>
        <dbReference type="SAM" id="SignalP"/>
    </source>
</evidence>
<dbReference type="Proteomes" id="UP000016932">
    <property type="component" value="Unassembled WGS sequence"/>
</dbReference>
<dbReference type="AlphaFoldDB" id="M3AJ71"/>
<protein>
    <submittedName>
        <fullName evidence="2">Uncharacterized protein</fullName>
    </submittedName>
</protein>
<evidence type="ECO:0000313" key="3">
    <source>
        <dbReference type="Proteomes" id="UP000016932"/>
    </source>
</evidence>
<gene>
    <name evidence="2" type="ORF">MYCFIDRAFT_84397</name>
</gene>
<dbReference type="GeneID" id="19342190"/>
<proteinExistence type="predicted"/>
<feature type="signal peptide" evidence="1">
    <location>
        <begin position="1"/>
        <end position="20"/>
    </location>
</feature>
<reference evidence="2 3" key="1">
    <citation type="journal article" date="2012" name="PLoS Pathog.">
        <title>Diverse lifestyles and strategies of plant pathogenesis encoded in the genomes of eighteen Dothideomycetes fungi.</title>
        <authorList>
            <person name="Ohm R.A."/>
            <person name="Feau N."/>
            <person name="Henrissat B."/>
            <person name="Schoch C.L."/>
            <person name="Horwitz B.A."/>
            <person name="Barry K.W."/>
            <person name="Condon B.J."/>
            <person name="Copeland A.C."/>
            <person name="Dhillon B."/>
            <person name="Glaser F."/>
            <person name="Hesse C.N."/>
            <person name="Kosti I."/>
            <person name="LaButti K."/>
            <person name="Lindquist E.A."/>
            <person name="Lucas S."/>
            <person name="Salamov A.A."/>
            <person name="Bradshaw R.E."/>
            <person name="Ciuffetti L."/>
            <person name="Hamelin R.C."/>
            <person name="Kema G.H.J."/>
            <person name="Lawrence C."/>
            <person name="Scott J.A."/>
            <person name="Spatafora J.W."/>
            <person name="Turgeon B.G."/>
            <person name="de Wit P.J.G.M."/>
            <person name="Zhong S."/>
            <person name="Goodwin S.B."/>
            <person name="Grigoriev I.V."/>
        </authorList>
    </citation>
    <scope>NUCLEOTIDE SEQUENCE [LARGE SCALE GENOMIC DNA]</scope>
    <source>
        <strain evidence="2 3">CIRAD86</strain>
    </source>
</reference>
<accession>M3AJ71</accession>
<sequence>MKSFIFASVALLASNVAAMAVIPRAPLDKRMAEFYYNQQCYPNCEDEKENKRAIEEMMERDERAVAEIVKREAEFYYNQQCYPNCEDEKENKRALAEIEKRAAEFYYNQQCYPNCEDEKQE</sequence>
<name>M3AJ71_PSEFD</name>
<keyword evidence="1" id="KW-0732">Signal</keyword>
<feature type="chain" id="PRO_5004031365" evidence="1">
    <location>
        <begin position="21"/>
        <end position="121"/>
    </location>
</feature>
<dbReference type="VEuPathDB" id="FungiDB:MYCFIDRAFT_84397"/>
<organism evidence="2 3">
    <name type="scientific">Pseudocercospora fijiensis (strain CIRAD86)</name>
    <name type="common">Black leaf streak disease fungus</name>
    <name type="synonym">Mycosphaerella fijiensis</name>
    <dbReference type="NCBI Taxonomy" id="383855"/>
    <lineage>
        <taxon>Eukaryota</taxon>
        <taxon>Fungi</taxon>
        <taxon>Dikarya</taxon>
        <taxon>Ascomycota</taxon>
        <taxon>Pezizomycotina</taxon>
        <taxon>Dothideomycetes</taxon>
        <taxon>Dothideomycetidae</taxon>
        <taxon>Mycosphaerellales</taxon>
        <taxon>Mycosphaerellaceae</taxon>
        <taxon>Pseudocercospora</taxon>
    </lineage>
</organism>
<keyword evidence="3" id="KW-1185">Reference proteome</keyword>